<dbReference type="HOGENOM" id="CLU_649039_0_0_1"/>
<reference evidence="2 3" key="1">
    <citation type="journal article" date="2012" name="BMC Genomics">
        <title>Sequencing the genome of Marssonina brunnea reveals fungus-poplar co-evolution.</title>
        <authorList>
            <person name="Zhu S."/>
            <person name="Cao Y.-Z."/>
            <person name="Jiang C."/>
            <person name="Tan B.-Y."/>
            <person name="Wang Z."/>
            <person name="Feng S."/>
            <person name="Zhang L."/>
            <person name="Su X.-H."/>
            <person name="Brejova B."/>
            <person name="Vinar T."/>
            <person name="Xu M."/>
            <person name="Wang M.-X."/>
            <person name="Zhang S.-G."/>
            <person name="Huang M.-R."/>
            <person name="Wu R."/>
            <person name="Zhou Y."/>
        </authorList>
    </citation>
    <scope>NUCLEOTIDE SEQUENCE [LARGE SCALE GENOMIC DNA]</scope>
    <source>
        <strain evidence="2 3">MB_m1</strain>
    </source>
</reference>
<dbReference type="InParanoid" id="K1WVB0"/>
<dbReference type="OrthoDB" id="62952at2759"/>
<protein>
    <submittedName>
        <fullName evidence="2">Uncharacterized protein</fullName>
    </submittedName>
</protein>
<feature type="region of interest" description="Disordered" evidence="1">
    <location>
        <begin position="105"/>
        <end position="136"/>
    </location>
</feature>
<dbReference type="Proteomes" id="UP000006753">
    <property type="component" value="Unassembled WGS sequence"/>
</dbReference>
<gene>
    <name evidence="2" type="ORF">MBM_09157</name>
</gene>
<evidence type="ECO:0000313" key="3">
    <source>
        <dbReference type="Proteomes" id="UP000006753"/>
    </source>
</evidence>
<evidence type="ECO:0000313" key="2">
    <source>
        <dbReference type="EMBL" id="EKD12588.1"/>
    </source>
</evidence>
<feature type="region of interest" description="Disordered" evidence="1">
    <location>
        <begin position="1"/>
        <end position="20"/>
    </location>
</feature>
<dbReference type="AlphaFoldDB" id="K1WVB0"/>
<accession>K1WVB0</accession>
<name>K1WVB0_MARBU</name>
<proteinExistence type="predicted"/>
<dbReference type="EMBL" id="JH921455">
    <property type="protein sequence ID" value="EKD12588.1"/>
    <property type="molecule type" value="Genomic_DNA"/>
</dbReference>
<sequence length="423" mass="46311">MDTSAMDIDPQNPAPPGLGEWQDSYVHNGRTFFVAHQETFSECDLLDSREQDGITAVGAVSPFFSSSEPAGTTFKPLRKRKRKSSVSPRVDYLMGDAEAEHSRLFSHDDKNKNNNNSNESNNTPAATSTIAPSLDPTLAPTVASHLRPQIQINHAGNGFRFKDLDENVREIVYSLFVISEYPLFATSPRSPSTKPSRFPHPHTTELAIMRVDRQLNVEARAVFFAGNTFAFGCGAYGSPTEANLHGLELFVALVPAVDVGRIRKIDLHLYLPEGWLKIVGRGGGAGRECVERGVQETLLALGRLLEGSLAGVEEVTIELVGVGWGLGATTERGAPRAVQLQRQEKLDALLALVVGMEKLSKVFLRMTGDRGTYYPLVNMLYHLPRRKFSIIEQLVRGIKAGCRPMVDSAPRATGGLGRGYIEP</sequence>
<feature type="compositionally biased region" description="Low complexity" evidence="1">
    <location>
        <begin position="113"/>
        <end position="122"/>
    </location>
</feature>
<organism evidence="2 3">
    <name type="scientific">Marssonina brunnea f. sp. multigermtubi (strain MB_m1)</name>
    <name type="common">Marssonina leaf spot fungus</name>
    <dbReference type="NCBI Taxonomy" id="1072389"/>
    <lineage>
        <taxon>Eukaryota</taxon>
        <taxon>Fungi</taxon>
        <taxon>Dikarya</taxon>
        <taxon>Ascomycota</taxon>
        <taxon>Pezizomycotina</taxon>
        <taxon>Leotiomycetes</taxon>
        <taxon>Helotiales</taxon>
        <taxon>Drepanopezizaceae</taxon>
        <taxon>Drepanopeziza</taxon>
    </lineage>
</organism>
<keyword evidence="3" id="KW-1185">Reference proteome</keyword>
<feature type="region of interest" description="Disordered" evidence="1">
    <location>
        <begin position="68"/>
        <end position="93"/>
    </location>
</feature>
<evidence type="ECO:0000256" key="1">
    <source>
        <dbReference type="SAM" id="MobiDB-lite"/>
    </source>
</evidence>
<dbReference type="KEGG" id="mbe:MBM_09157"/>
<dbReference type="GeneID" id="18765092"/>